<keyword evidence="9" id="KW-1185">Reference proteome</keyword>
<dbReference type="InterPro" id="IPR004680">
    <property type="entry name" value="Cit_transptr-like_dom"/>
</dbReference>
<name>A0A840F8V6_9SPHN</name>
<dbReference type="GO" id="GO:0016020">
    <property type="term" value="C:membrane"/>
    <property type="evidence" value="ECO:0007669"/>
    <property type="project" value="UniProtKB-SubCell"/>
</dbReference>
<accession>A0A840F8V6</accession>
<feature type="transmembrane region" description="Helical" evidence="6">
    <location>
        <begin position="421"/>
        <end position="443"/>
    </location>
</feature>
<feature type="transmembrane region" description="Helical" evidence="6">
    <location>
        <begin position="334"/>
        <end position="353"/>
    </location>
</feature>
<organism evidence="8 9">
    <name type="scientific">Sphingomonas jinjuensis</name>
    <dbReference type="NCBI Taxonomy" id="535907"/>
    <lineage>
        <taxon>Bacteria</taxon>
        <taxon>Pseudomonadati</taxon>
        <taxon>Pseudomonadota</taxon>
        <taxon>Alphaproteobacteria</taxon>
        <taxon>Sphingomonadales</taxon>
        <taxon>Sphingomonadaceae</taxon>
        <taxon>Sphingomonas</taxon>
    </lineage>
</organism>
<dbReference type="EMBL" id="JACIEV010000006">
    <property type="protein sequence ID" value="MBB4154400.1"/>
    <property type="molecule type" value="Genomic_DNA"/>
</dbReference>
<protein>
    <submittedName>
        <fullName evidence="8">CitMHS family citrate-Mg2+:H+ or citrate-Ca2+:H+ symporter</fullName>
    </submittedName>
</protein>
<keyword evidence="5 6" id="KW-0472">Membrane</keyword>
<evidence type="ECO:0000259" key="7">
    <source>
        <dbReference type="Pfam" id="PF03600"/>
    </source>
</evidence>
<dbReference type="Proteomes" id="UP000529795">
    <property type="component" value="Unassembled WGS sequence"/>
</dbReference>
<keyword evidence="4 6" id="KW-1133">Transmembrane helix</keyword>
<sequence length="446" mass="46717">MLSLLAFLMVTTFMVLIMTERLSALLALIIVPTIFALIAAALLGPAEQGLGAMMLAGVAALAPTGVMLVFAILFFGIMIDVGVFDPLIKAIVRAVHGDPVRILVGSALLALIVSLDGDGATTYMITTAAMLPLYRHMKMDVRMLACVVIMAGGVMNILPWGGPTARVISVLKLDAGTIFVPLIPAMLATAGWVIFVAYRFGLKERARLAALPADAIDEDAAAGEVIAQDPDSHVEARRPRLFWFNAALTAALLVALVAGLMPLPVLFMLAFAIAMGVNYPSLAEQRERLAAHAGNALAVGGLVFAAGIFTGILSGTKMVDAMAATVTGAIPPAMGIYLAPITAALSAPFTFFISNDAFYYGMLPILAETGRAYGLTPAEIGRAALVGQQVHLLSPLVASTYLLVGFVGIELGEHQRFTLKWALGSCVVFAIVAVLTGAFPLVARLV</sequence>
<proteinExistence type="predicted"/>
<feature type="transmembrane region" description="Helical" evidence="6">
    <location>
        <begin position="265"/>
        <end position="282"/>
    </location>
</feature>
<comment type="subcellular location">
    <subcellularLocation>
        <location evidence="1">Membrane</location>
        <topology evidence="1">Multi-pass membrane protein</topology>
    </subcellularLocation>
</comment>
<evidence type="ECO:0000256" key="4">
    <source>
        <dbReference type="ARBA" id="ARBA00022989"/>
    </source>
</evidence>
<evidence type="ECO:0000256" key="1">
    <source>
        <dbReference type="ARBA" id="ARBA00004141"/>
    </source>
</evidence>
<dbReference type="RefSeq" id="WP_183984892.1">
    <property type="nucleotide sequence ID" value="NZ_JACIEV010000006.1"/>
</dbReference>
<feature type="domain" description="Citrate transporter-like" evidence="7">
    <location>
        <begin position="14"/>
        <end position="387"/>
    </location>
</feature>
<reference evidence="8 9" key="1">
    <citation type="submission" date="2020-08" db="EMBL/GenBank/DDBJ databases">
        <title>Genomic Encyclopedia of Type Strains, Phase IV (KMG-IV): sequencing the most valuable type-strain genomes for metagenomic binning, comparative biology and taxonomic classification.</title>
        <authorList>
            <person name="Goeker M."/>
        </authorList>
    </citation>
    <scope>NUCLEOTIDE SEQUENCE [LARGE SCALE GENOMIC DNA]</scope>
    <source>
        <strain evidence="8 9">YC6723</strain>
    </source>
</reference>
<evidence type="ECO:0000256" key="5">
    <source>
        <dbReference type="ARBA" id="ARBA00023136"/>
    </source>
</evidence>
<evidence type="ECO:0000313" key="9">
    <source>
        <dbReference type="Proteomes" id="UP000529795"/>
    </source>
</evidence>
<dbReference type="NCBIfam" id="TIGR00784">
    <property type="entry name" value="citMHS"/>
    <property type="match status" value="1"/>
</dbReference>
<evidence type="ECO:0000313" key="8">
    <source>
        <dbReference type="EMBL" id="MBB4154400.1"/>
    </source>
</evidence>
<feature type="transmembrane region" description="Helical" evidence="6">
    <location>
        <begin position="178"/>
        <end position="198"/>
    </location>
</feature>
<evidence type="ECO:0000256" key="2">
    <source>
        <dbReference type="ARBA" id="ARBA00022448"/>
    </source>
</evidence>
<dbReference type="InterPro" id="IPR014738">
    <property type="entry name" value="Citrate_transporter"/>
</dbReference>
<feature type="transmembrane region" description="Helical" evidence="6">
    <location>
        <begin position="241"/>
        <end position="259"/>
    </location>
</feature>
<dbReference type="Pfam" id="PF03600">
    <property type="entry name" value="CitMHS"/>
    <property type="match status" value="1"/>
</dbReference>
<feature type="transmembrane region" description="Helical" evidence="6">
    <location>
        <begin position="55"/>
        <end position="79"/>
    </location>
</feature>
<keyword evidence="3 6" id="KW-0812">Transmembrane</keyword>
<feature type="transmembrane region" description="Helical" evidence="6">
    <location>
        <begin position="390"/>
        <end position="409"/>
    </location>
</feature>
<dbReference type="GO" id="GO:0015137">
    <property type="term" value="F:citrate transmembrane transporter activity"/>
    <property type="evidence" value="ECO:0007669"/>
    <property type="project" value="InterPro"/>
</dbReference>
<evidence type="ECO:0000256" key="6">
    <source>
        <dbReference type="SAM" id="Phobius"/>
    </source>
</evidence>
<feature type="transmembrane region" description="Helical" evidence="6">
    <location>
        <begin position="141"/>
        <end position="158"/>
    </location>
</feature>
<dbReference type="AlphaFoldDB" id="A0A840F8V6"/>
<comment type="caution">
    <text evidence="8">The sequence shown here is derived from an EMBL/GenBank/DDBJ whole genome shotgun (WGS) entry which is preliminary data.</text>
</comment>
<feature type="transmembrane region" description="Helical" evidence="6">
    <location>
        <begin position="294"/>
        <end position="314"/>
    </location>
</feature>
<feature type="transmembrane region" description="Helical" evidence="6">
    <location>
        <begin position="24"/>
        <end position="43"/>
    </location>
</feature>
<gene>
    <name evidence="8" type="ORF">GGQ80_002313</name>
</gene>
<evidence type="ECO:0000256" key="3">
    <source>
        <dbReference type="ARBA" id="ARBA00022692"/>
    </source>
</evidence>
<keyword evidence="2" id="KW-0813">Transport</keyword>